<proteinExistence type="predicted"/>
<gene>
    <name evidence="1" type="ORF">E8K88_06665</name>
</gene>
<reference evidence="1 2" key="1">
    <citation type="submission" date="2019-04" db="EMBL/GenBank/DDBJ databases">
        <title>Lampropedia sp YIM MLB12 draf genome.</title>
        <authorList>
            <person name="Wang Y.-X."/>
        </authorList>
    </citation>
    <scope>NUCLEOTIDE SEQUENCE [LARGE SCALE GENOMIC DNA]</scope>
    <source>
        <strain evidence="1 2">YIM MLB12</strain>
    </source>
</reference>
<organism evidence="1 2">
    <name type="scientific">Lampropedia aestuarii</name>
    <dbReference type="NCBI Taxonomy" id="2562762"/>
    <lineage>
        <taxon>Bacteria</taxon>
        <taxon>Pseudomonadati</taxon>
        <taxon>Pseudomonadota</taxon>
        <taxon>Betaproteobacteria</taxon>
        <taxon>Burkholderiales</taxon>
        <taxon>Comamonadaceae</taxon>
        <taxon>Lampropedia</taxon>
    </lineage>
</organism>
<comment type="caution">
    <text evidence="1">The sequence shown here is derived from an EMBL/GenBank/DDBJ whole genome shotgun (WGS) entry which is preliminary data.</text>
</comment>
<protein>
    <submittedName>
        <fullName evidence="1">Uncharacterized protein</fullName>
    </submittedName>
</protein>
<dbReference type="RefSeq" id="WP_136405883.1">
    <property type="nucleotide sequence ID" value="NZ_JARXRQ010000002.1"/>
</dbReference>
<dbReference type="EMBL" id="SSWX01000007">
    <property type="protein sequence ID" value="THJ34208.1"/>
    <property type="molecule type" value="Genomic_DNA"/>
</dbReference>
<evidence type="ECO:0000313" key="2">
    <source>
        <dbReference type="Proteomes" id="UP000306236"/>
    </source>
</evidence>
<name>A0A4S5BW28_9BURK</name>
<evidence type="ECO:0000313" key="1">
    <source>
        <dbReference type="EMBL" id="THJ34208.1"/>
    </source>
</evidence>
<dbReference type="AlphaFoldDB" id="A0A4S5BW28"/>
<dbReference type="OrthoDB" id="8974285at2"/>
<sequence>MSSFRRSNGREVTGTIDLVQGNTLRLKLDGVVKGGKASHYQVRSSSPLIKIQQRPNDKQREQIITLDVSDSGTAKLITISAHSPDNNSVGASFRINILPKIVLPNFGSEVGIVAQLLLAESITPNSLDYGDGTDVFRAMELMREVLDNRLSAANSSELLRSYVACNPTTNDMRGVVQANTCGRARLPQFAGFDGARSAPDEKQLDVITKIFEIANDGTHGFFDKTRAHVEKAIEIASRPTQSSTITESSLIFWRTARSDPPSAYATQRLALAGQFFFSLSNSYLKNPQNPAKP</sequence>
<dbReference type="Proteomes" id="UP000306236">
    <property type="component" value="Unassembled WGS sequence"/>
</dbReference>
<accession>A0A4S5BW28</accession>
<keyword evidence="2" id="KW-1185">Reference proteome</keyword>